<keyword evidence="1" id="KW-1133">Transmembrane helix</keyword>
<sequence length="103" mass="12220">MMICIYIILYIYIYREREREIEREGTDQLCISLLCALYTSVITFSLHFSFLVSLHQLLVCYNYTIQGFKKQIWPHQWIVILLMASTLDACGCWTLRIICLLMA</sequence>
<accession>A0AAQ3P8S4</accession>
<evidence type="ECO:0000313" key="2">
    <source>
        <dbReference type="EMBL" id="WVZ22932.1"/>
    </source>
</evidence>
<feature type="transmembrane region" description="Helical" evidence="1">
    <location>
        <begin position="77"/>
        <end position="101"/>
    </location>
</feature>
<feature type="transmembrane region" description="Helical" evidence="1">
    <location>
        <begin position="29"/>
        <end position="57"/>
    </location>
</feature>
<protein>
    <submittedName>
        <fullName evidence="2">Uncharacterized protein</fullName>
    </submittedName>
</protein>
<keyword evidence="3" id="KW-1185">Reference proteome</keyword>
<evidence type="ECO:0000256" key="1">
    <source>
        <dbReference type="SAM" id="Phobius"/>
    </source>
</evidence>
<reference evidence="2 3" key="1">
    <citation type="journal article" date="2023" name="Life. Sci Alliance">
        <title>Evolutionary insights into 3D genome organization and epigenetic landscape of Vigna mungo.</title>
        <authorList>
            <person name="Junaid A."/>
            <person name="Singh B."/>
            <person name="Bhatia S."/>
        </authorList>
    </citation>
    <scope>NUCLEOTIDE SEQUENCE [LARGE SCALE GENOMIC DNA]</scope>
    <source>
        <strain evidence="2">Urdbean</strain>
    </source>
</reference>
<dbReference type="EMBL" id="CP144700">
    <property type="protein sequence ID" value="WVZ22932.1"/>
    <property type="molecule type" value="Genomic_DNA"/>
</dbReference>
<keyword evidence="1" id="KW-0472">Membrane</keyword>
<name>A0AAQ3P8S4_VIGMU</name>
<proteinExistence type="predicted"/>
<organism evidence="2 3">
    <name type="scientific">Vigna mungo</name>
    <name type="common">Black gram</name>
    <name type="synonym">Phaseolus mungo</name>
    <dbReference type="NCBI Taxonomy" id="3915"/>
    <lineage>
        <taxon>Eukaryota</taxon>
        <taxon>Viridiplantae</taxon>
        <taxon>Streptophyta</taxon>
        <taxon>Embryophyta</taxon>
        <taxon>Tracheophyta</taxon>
        <taxon>Spermatophyta</taxon>
        <taxon>Magnoliopsida</taxon>
        <taxon>eudicotyledons</taxon>
        <taxon>Gunneridae</taxon>
        <taxon>Pentapetalae</taxon>
        <taxon>rosids</taxon>
        <taxon>fabids</taxon>
        <taxon>Fabales</taxon>
        <taxon>Fabaceae</taxon>
        <taxon>Papilionoideae</taxon>
        <taxon>50 kb inversion clade</taxon>
        <taxon>NPAAA clade</taxon>
        <taxon>indigoferoid/millettioid clade</taxon>
        <taxon>Phaseoleae</taxon>
        <taxon>Vigna</taxon>
    </lineage>
</organism>
<gene>
    <name evidence="2" type="ORF">V8G54_001476</name>
</gene>
<evidence type="ECO:0000313" key="3">
    <source>
        <dbReference type="Proteomes" id="UP001374535"/>
    </source>
</evidence>
<keyword evidence="1" id="KW-0812">Transmembrane</keyword>
<dbReference type="Proteomes" id="UP001374535">
    <property type="component" value="Chromosome 1"/>
</dbReference>
<dbReference type="AlphaFoldDB" id="A0AAQ3P8S4"/>